<evidence type="ECO:0000313" key="2">
    <source>
        <dbReference type="EMBL" id="TVU30512.1"/>
    </source>
</evidence>
<accession>A0A5J9V2S0</accession>
<evidence type="ECO:0000256" key="1">
    <source>
        <dbReference type="SAM" id="MobiDB-lite"/>
    </source>
</evidence>
<dbReference type="Gramene" id="TVU30512">
    <property type="protein sequence ID" value="TVU30512"/>
    <property type="gene ID" value="EJB05_22140"/>
</dbReference>
<comment type="caution">
    <text evidence="2">The sequence shown here is derived from an EMBL/GenBank/DDBJ whole genome shotgun (WGS) entry which is preliminary data.</text>
</comment>
<sequence>MAVGPRKKVRWKRERRQRQRRRGATSRKDRAGGWASVEAGELDGDGSARWGRPLRHWVRHPHCFGRMEAVVRAQQEGTRVPSSTAGHVGTGNHRRRSLVGVREVLQASEAPCT</sequence>
<feature type="compositionally biased region" description="Basic residues" evidence="1">
    <location>
        <begin position="1"/>
        <end position="25"/>
    </location>
</feature>
<dbReference type="EMBL" id="RWGY01000011">
    <property type="protein sequence ID" value="TVU30512.1"/>
    <property type="molecule type" value="Genomic_DNA"/>
</dbReference>
<organism evidence="2 3">
    <name type="scientific">Eragrostis curvula</name>
    <name type="common">weeping love grass</name>
    <dbReference type="NCBI Taxonomy" id="38414"/>
    <lineage>
        <taxon>Eukaryota</taxon>
        <taxon>Viridiplantae</taxon>
        <taxon>Streptophyta</taxon>
        <taxon>Embryophyta</taxon>
        <taxon>Tracheophyta</taxon>
        <taxon>Spermatophyta</taxon>
        <taxon>Magnoliopsida</taxon>
        <taxon>Liliopsida</taxon>
        <taxon>Poales</taxon>
        <taxon>Poaceae</taxon>
        <taxon>PACMAD clade</taxon>
        <taxon>Chloridoideae</taxon>
        <taxon>Eragrostideae</taxon>
        <taxon>Eragrostidinae</taxon>
        <taxon>Eragrostis</taxon>
    </lineage>
</organism>
<dbReference type="Proteomes" id="UP000324897">
    <property type="component" value="Chromosome 1"/>
</dbReference>
<feature type="region of interest" description="Disordered" evidence="1">
    <location>
        <begin position="74"/>
        <end position="94"/>
    </location>
</feature>
<feature type="non-terminal residue" evidence="2">
    <location>
        <position position="1"/>
    </location>
</feature>
<protein>
    <submittedName>
        <fullName evidence="2">Uncharacterized protein</fullName>
    </submittedName>
</protein>
<feature type="region of interest" description="Disordered" evidence="1">
    <location>
        <begin position="1"/>
        <end position="51"/>
    </location>
</feature>
<evidence type="ECO:0000313" key="3">
    <source>
        <dbReference type="Proteomes" id="UP000324897"/>
    </source>
</evidence>
<proteinExistence type="predicted"/>
<keyword evidence="3" id="KW-1185">Reference proteome</keyword>
<name>A0A5J9V2S0_9POAL</name>
<gene>
    <name evidence="2" type="ORF">EJB05_22140</name>
</gene>
<reference evidence="2 3" key="1">
    <citation type="journal article" date="2019" name="Sci. Rep.">
        <title>A high-quality genome of Eragrostis curvula grass provides insights into Poaceae evolution and supports new strategies to enhance forage quality.</title>
        <authorList>
            <person name="Carballo J."/>
            <person name="Santos B.A.C.M."/>
            <person name="Zappacosta D."/>
            <person name="Garbus I."/>
            <person name="Selva J.P."/>
            <person name="Gallo C.A."/>
            <person name="Diaz A."/>
            <person name="Albertini E."/>
            <person name="Caccamo M."/>
            <person name="Echenique V."/>
        </authorList>
    </citation>
    <scope>NUCLEOTIDE SEQUENCE [LARGE SCALE GENOMIC DNA]</scope>
    <source>
        <strain evidence="3">cv. Victoria</strain>
        <tissue evidence="2">Leaf</tissue>
    </source>
</reference>
<dbReference type="AlphaFoldDB" id="A0A5J9V2S0"/>
<feature type="compositionally biased region" description="Polar residues" evidence="1">
    <location>
        <begin position="75"/>
        <end position="85"/>
    </location>
</feature>